<proteinExistence type="predicted"/>
<dbReference type="GO" id="GO:0016758">
    <property type="term" value="F:hexosyltransferase activity"/>
    <property type="evidence" value="ECO:0007669"/>
    <property type="project" value="UniProtKB-ARBA"/>
</dbReference>
<protein>
    <submittedName>
        <fullName evidence="4">Glycosyltransferase</fullName>
    </submittedName>
</protein>
<sequence length="701" mass="79659">MFDEKSSMKLANQYYVNGQYNKALEKYFEFNVRYPRLSHITTLNISMCKKKLNILKGGAADQKRPRISVIVPCHNVEAYIEKCVSSIGSQTLKDIEIILVDDGSTDNTRNMLEGFAKDDKRIIVISNSKASGNSGTPRNQALARATGEYIAFVDADDWIDEGMLNSLYLKAQNENADIASCNGFIREKSDGTAEIVETKYNESTCRTQEDRNNLFLSAHFPIVWFRIYKREFVVKNKIRFAETRTSADVPFAFKALMSANKVVSVDGKFYHYLFDRPGSTIDRRKGEGAFDLFRSYETIMSGLTEAGALHQYFQYVIKKILGDFEYNSRFLRDDLKDRFKLCMAGFIGKYHVADLSKEMVGEYWLKRHNDHIRTYEQQIEASKQELATVLNGGGRADISVIVPAHNVEGSIDKCLKSIADQTNKNIEIIVINDGSEDGTSGFINRFACADNRVVVIDCNRSSGAPGVARNIGLAKATGKYIGFVDSDDWVEEKMFDSLFAAAKEFDLDIVSSSHFTRHEDGNVRVFGINYKQFNDEKDRLASLESGFFSNIWNRIYRASLIKGCGIFFPSVYVAEDLCFSTAAHLLSSKTGVVNGAFYHYIYNRPNSTTHIRTGTRGFDIIHCLDKMLDYFSSYGFSDGEIKKIFVNKIRSLWYTHDRLDENLRGEFLDQMKNKLIEFGRHIDFALFPVRDQARIRGLLEG</sequence>
<accession>A0A7Y0A0Q1</accession>
<dbReference type="SUPFAM" id="SSF53448">
    <property type="entry name" value="Nucleotide-diphospho-sugar transferases"/>
    <property type="match status" value="2"/>
</dbReference>
<dbReference type="Gene3D" id="3.90.550.10">
    <property type="entry name" value="Spore Coat Polysaccharide Biosynthesis Protein SpsA, Chain A"/>
    <property type="match status" value="2"/>
</dbReference>
<evidence type="ECO:0000313" key="5">
    <source>
        <dbReference type="Proteomes" id="UP000583127"/>
    </source>
</evidence>
<gene>
    <name evidence="4" type="ORF">HHL14_26300</name>
</gene>
<evidence type="ECO:0000259" key="3">
    <source>
        <dbReference type="Pfam" id="PF00535"/>
    </source>
</evidence>
<reference evidence="4 5" key="1">
    <citation type="submission" date="2020-04" db="EMBL/GenBank/DDBJ databases">
        <title>Paraburkholderia sp. G-4-1-8 isolated from soil.</title>
        <authorList>
            <person name="Dahal R.H."/>
        </authorList>
    </citation>
    <scope>NUCLEOTIDE SEQUENCE [LARGE SCALE GENOMIC DNA]</scope>
    <source>
        <strain evidence="4 5">G-4-1-8</strain>
    </source>
</reference>
<dbReference type="RefSeq" id="WP_169500510.1">
    <property type="nucleotide sequence ID" value="NZ_JABBFZ010000020.1"/>
</dbReference>
<evidence type="ECO:0000313" key="4">
    <source>
        <dbReference type="EMBL" id="NML34330.1"/>
    </source>
</evidence>
<dbReference type="PANTHER" id="PTHR22916">
    <property type="entry name" value="GLYCOSYLTRANSFERASE"/>
    <property type="match status" value="1"/>
</dbReference>
<keyword evidence="5" id="KW-1185">Reference proteome</keyword>
<evidence type="ECO:0000256" key="1">
    <source>
        <dbReference type="ARBA" id="ARBA00022676"/>
    </source>
</evidence>
<dbReference type="PANTHER" id="PTHR22916:SF51">
    <property type="entry name" value="GLYCOSYLTRANSFERASE EPSH-RELATED"/>
    <property type="match status" value="1"/>
</dbReference>
<dbReference type="EMBL" id="JABBFZ010000020">
    <property type="protein sequence ID" value="NML34330.1"/>
    <property type="molecule type" value="Genomic_DNA"/>
</dbReference>
<evidence type="ECO:0000256" key="2">
    <source>
        <dbReference type="ARBA" id="ARBA00022679"/>
    </source>
</evidence>
<dbReference type="AlphaFoldDB" id="A0A7Y0A0Q1"/>
<dbReference type="InterPro" id="IPR001173">
    <property type="entry name" value="Glyco_trans_2-like"/>
</dbReference>
<organism evidence="4 5">
    <name type="scientific">Paraburkholderia antibiotica</name>
    <dbReference type="NCBI Taxonomy" id="2728839"/>
    <lineage>
        <taxon>Bacteria</taxon>
        <taxon>Pseudomonadati</taxon>
        <taxon>Pseudomonadota</taxon>
        <taxon>Betaproteobacteria</taxon>
        <taxon>Burkholderiales</taxon>
        <taxon>Burkholderiaceae</taxon>
        <taxon>Paraburkholderia</taxon>
    </lineage>
</organism>
<dbReference type="InterPro" id="IPR029044">
    <property type="entry name" value="Nucleotide-diphossugar_trans"/>
</dbReference>
<dbReference type="Proteomes" id="UP000583127">
    <property type="component" value="Unassembled WGS sequence"/>
</dbReference>
<keyword evidence="1" id="KW-0328">Glycosyltransferase</keyword>
<comment type="caution">
    <text evidence="4">The sequence shown here is derived from an EMBL/GenBank/DDBJ whole genome shotgun (WGS) entry which is preliminary data.</text>
</comment>
<dbReference type="CDD" id="cd00761">
    <property type="entry name" value="Glyco_tranf_GTA_type"/>
    <property type="match status" value="2"/>
</dbReference>
<name>A0A7Y0A0Q1_9BURK</name>
<keyword evidence="2 4" id="KW-0808">Transferase</keyword>
<feature type="domain" description="Glycosyltransferase 2-like" evidence="3">
    <location>
        <begin position="399"/>
        <end position="547"/>
    </location>
</feature>
<dbReference type="Pfam" id="PF00535">
    <property type="entry name" value="Glycos_transf_2"/>
    <property type="match status" value="2"/>
</dbReference>
<feature type="domain" description="Glycosyltransferase 2-like" evidence="3">
    <location>
        <begin position="68"/>
        <end position="232"/>
    </location>
</feature>